<accession>A0A5C2S4X4</accession>
<sequence>MLREQVRRLQKRVATLEDDIHRGHPRDERARGCRSARPYQAVQGAGDGRKETDLVRKSEESACFCIEELEKTIREKTVALENARAELLTLTGCGRHERLFRQAQRADSAGERARFQEEIAELKQHLAQSKAQSSGGNVRPLEDKLHSHQEDLRETAELADERAIVEDLRALADEHTPKLDTIRKNLLNREGSVNGNELKMPAAPSSQHDLSVARDEITGLKSAYSSLCLQVLESESKLSFSETEQLRKQLKVLEEDVERSLARKERRELAVDACNAFIGWHSGAAAQSQEFQGQIRGTEVTRVADLEMKSGTLSVNFSALIYLISLIATGEEAEEPFETSPRRLERVHSLDLDLFYRAIVHADIERTSELSTSACITTVRVHIEAVRASAAVN</sequence>
<feature type="region of interest" description="Disordered" evidence="1">
    <location>
        <begin position="21"/>
        <end position="52"/>
    </location>
</feature>
<dbReference type="Proteomes" id="UP000313359">
    <property type="component" value="Unassembled WGS sequence"/>
</dbReference>
<gene>
    <name evidence="2" type="ORF">L227DRAFT_613097</name>
</gene>
<evidence type="ECO:0000313" key="3">
    <source>
        <dbReference type="Proteomes" id="UP000313359"/>
    </source>
</evidence>
<evidence type="ECO:0000313" key="2">
    <source>
        <dbReference type="EMBL" id="RPD58009.1"/>
    </source>
</evidence>
<name>A0A5C2S4X4_9APHY</name>
<dbReference type="STRING" id="1328759.A0A5C2S4X4"/>
<reference evidence="2" key="1">
    <citation type="journal article" date="2018" name="Genome Biol. Evol.">
        <title>Genomics and development of Lentinus tigrinus, a white-rot wood-decaying mushroom with dimorphic fruiting bodies.</title>
        <authorList>
            <person name="Wu B."/>
            <person name="Xu Z."/>
            <person name="Knudson A."/>
            <person name="Carlson A."/>
            <person name="Chen N."/>
            <person name="Kovaka S."/>
            <person name="LaButti K."/>
            <person name="Lipzen A."/>
            <person name="Pennachio C."/>
            <person name="Riley R."/>
            <person name="Schakwitz W."/>
            <person name="Umezawa K."/>
            <person name="Ohm R.A."/>
            <person name="Grigoriev I.V."/>
            <person name="Nagy L.G."/>
            <person name="Gibbons J."/>
            <person name="Hibbett D."/>
        </authorList>
    </citation>
    <scope>NUCLEOTIDE SEQUENCE [LARGE SCALE GENOMIC DNA]</scope>
    <source>
        <strain evidence="2">ALCF2SS1-6</strain>
    </source>
</reference>
<dbReference type="OrthoDB" id="2130750at2759"/>
<keyword evidence="3" id="KW-1185">Reference proteome</keyword>
<dbReference type="EMBL" id="ML122277">
    <property type="protein sequence ID" value="RPD58009.1"/>
    <property type="molecule type" value="Genomic_DNA"/>
</dbReference>
<proteinExistence type="predicted"/>
<organism evidence="2 3">
    <name type="scientific">Lentinus tigrinus ALCF2SS1-6</name>
    <dbReference type="NCBI Taxonomy" id="1328759"/>
    <lineage>
        <taxon>Eukaryota</taxon>
        <taxon>Fungi</taxon>
        <taxon>Dikarya</taxon>
        <taxon>Basidiomycota</taxon>
        <taxon>Agaricomycotina</taxon>
        <taxon>Agaricomycetes</taxon>
        <taxon>Polyporales</taxon>
        <taxon>Polyporaceae</taxon>
        <taxon>Lentinus</taxon>
    </lineage>
</organism>
<protein>
    <submittedName>
        <fullName evidence="2">Uncharacterized protein</fullName>
    </submittedName>
</protein>
<dbReference type="AlphaFoldDB" id="A0A5C2S4X4"/>
<evidence type="ECO:0000256" key="1">
    <source>
        <dbReference type="SAM" id="MobiDB-lite"/>
    </source>
</evidence>
<feature type="compositionally biased region" description="Basic and acidic residues" evidence="1">
    <location>
        <begin position="21"/>
        <end position="31"/>
    </location>
</feature>